<dbReference type="OrthoDB" id="2506647at2759"/>
<accession>A0A6A6YXL1</accession>
<dbReference type="Gene3D" id="3.90.280.10">
    <property type="entry name" value="PEBP-like"/>
    <property type="match status" value="1"/>
</dbReference>
<organism evidence="2">
    <name type="scientific">Mytilinidion resinicola</name>
    <dbReference type="NCBI Taxonomy" id="574789"/>
    <lineage>
        <taxon>Eukaryota</taxon>
        <taxon>Fungi</taxon>
        <taxon>Dikarya</taxon>
        <taxon>Ascomycota</taxon>
        <taxon>Pezizomycotina</taxon>
        <taxon>Dothideomycetes</taxon>
        <taxon>Pleosporomycetidae</taxon>
        <taxon>Mytilinidiales</taxon>
        <taxon>Mytilinidiaceae</taxon>
        <taxon>Mytilinidion</taxon>
    </lineage>
</organism>
<dbReference type="InterPro" id="IPR036610">
    <property type="entry name" value="PEBP-like_sf"/>
</dbReference>
<evidence type="ECO:0000313" key="3">
    <source>
        <dbReference type="Proteomes" id="UP000504636"/>
    </source>
</evidence>
<gene>
    <name evidence="2 4" type="ORF">BDZ99DRAFT_459430</name>
</gene>
<reference evidence="2 4" key="1">
    <citation type="journal article" date="2020" name="Stud. Mycol.">
        <title>101 Dothideomycetes genomes: a test case for predicting lifestyles and emergence of pathogens.</title>
        <authorList>
            <person name="Haridas S."/>
            <person name="Albert R."/>
            <person name="Binder M."/>
            <person name="Bloem J."/>
            <person name="Labutti K."/>
            <person name="Salamov A."/>
            <person name="Andreopoulos B."/>
            <person name="Baker S."/>
            <person name="Barry K."/>
            <person name="Bills G."/>
            <person name="Bluhm B."/>
            <person name="Cannon C."/>
            <person name="Castanera R."/>
            <person name="Culley D."/>
            <person name="Daum C."/>
            <person name="Ezra D."/>
            <person name="Gonzalez J."/>
            <person name="Henrissat B."/>
            <person name="Kuo A."/>
            <person name="Liang C."/>
            <person name="Lipzen A."/>
            <person name="Lutzoni F."/>
            <person name="Magnuson J."/>
            <person name="Mondo S."/>
            <person name="Nolan M."/>
            <person name="Ohm R."/>
            <person name="Pangilinan J."/>
            <person name="Park H.-J."/>
            <person name="Ramirez L."/>
            <person name="Alfaro M."/>
            <person name="Sun H."/>
            <person name="Tritt A."/>
            <person name="Yoshinaga Y."/>
            <person name="Zwiers L.-H."/>
            <person name="Turgeon B."/>
            <person name="Goodwin S."/>
            <person name="Spatafora J."/>
            <person name="Crous P."/>
            <person name="Grigoriev I."/>
        </authorList>
    </citation>
    <scope>NUCLEOTIDE SEQUENCE</scope>
    <source>
        <strain evidence="2 4">CBS 304.34</strain>
    </source>
</reference>
<dbReference type="EMBL" id="MU003695">
    <property type="protein sequence ID" value="KAF2813652.1"/>
    <property type="molecule type" value="Genomic_DNA"/>
</dbReference>
<sequence length="256" mass="25993">MFQSSAFLSLLLYTVVPIIAQTPPGFIPSAKQSLNITYGTNNVSPAGELIPRSETANPPSISTPIYQNASSGGRSIIFLIDHDVPRNGSRVTLLHWFVPNVTVASDGGLTLDIPVPGVGQTSGAPYLQPSPPAGDNPHTYTFLLFSQAPNFTVPSEFASINPPADSNARIGFNLSSFAKAAGLAALLAANYMQVQNLTGVTGVATTFPPVTATSSPTSSESSGAAPATNTGAGAVLGKNVGLGVLGAAAAAMAALL</sequence>
<feature type="chain" id="PRO_5044629424" evidence="1">
    <location>
        <begin position="21"/>
        <end position="256"/>
    </location>
</feature>
<name>A0A6A6YXL1_9PEZI</name>
<keyword evidence="1" id="KW-0732">Signal</keyword>
<keyword evidence="3" id="KW-1185">Reference proteome</keyword>
<proteinExistence type="predicted"/>
<dbReference type="Proteomes" id="UP000504636">
    <property type="component" value="Unplaced"/>
</dbReference>
<dbReference type="InterPro" id="IPR008914">
    <property type="entry name" value="PEBP"/>
</dbReference>
<dbReference type="PANTHER" id="PTHR11362:SF148">
    <property type="entry name" value="CARBOXYPEPTIDASE Y INHIBITOR"/>
    <property type="match status" value="1"/>
</dbReference>
<dbReference type="CDD" id="cd00866">
    <property type="entry name" value="PEBP_euk"/>
    <property type="match status" value="1"/>
</dbReference>
<dbReference type="GO" id="GO:0030414">
    <property type="term" value="F:peptidase inhibitor activity"/>
    <property type="evidence" value="ECO:0007669"/>
    <property type="project" value="TreeGrafter"/>
</dbReference>
<dbReference type="RefSeq" id="XP_033580616.1">
    <property type="nucleotide sequence ID" value="XM_033719163.1"/>
</dbReference>
<evidence type="ECO:0000313" key="2">
    <source>
        <dbReference type="EMBL" id="KAF2813652.1"/>
    </source>
</evidence>
<dbReference type="SUPFAM" id="SSF49777">
    <property type="entry name" value="PEBP-like"/>
    <property type="match status" value="1"/>
</dbReference>
<dbReference type="PANTHER" id="PTHR11362">
    <property type="entry name" value="PHOSPHATIDYLETHANOLAMINE-BINDING PROTEIN"/>
    <property type="match status" value="1"/>
</dbReference>
<dbReference type="Pfam" id="PF01161">
    <property type="entry name" value="PBP"/>
    <property type="match status" value="1"/>
</dbReference>
<feature type="signal peptide" evidence="1">
    <location>
        <begin position="1"/>
        <end position="20"/>
    </location>
</feature>
<dbReference type="InterPro" id="IPR035810">
    <property type="entry name" value="PEBP_euk"/>
</dbReference>
<dbReference type="GO" id="GO:0030162">
    <property type="term" value="P:regulation of proteolysis"/>
    <property type="evidence" value="ECO:0007669"/>
    <property type="project" value="TreeGrafter"/>
</dbReference>
<reference evidence="4" key="3">
    <citation type="submission" date="2025-04" db="UniProtKB">
        <authorList>
            <consortium name="RefSeq"/>
        </authorList>
    </citation>
    <scope>IDENTIFICATION</scope>
    <source>
        <strain evidence="4">CBS 304.34</strain>
    </source>
</reference>
<dbReference type="GO" id="GO:0046578">
    <property type="term" value="P:regulation of Ras protein signal transduction"/>
    <property type="evidence" value="ECO:0007669"/>
    <property type="project" value="TreeGrafter"/>
</dbReference>
<dbReference type="AlphaFoldDB" id="A0A6A6YXL1"/>
<reference evidence="4" key="2">
    <citation type="submission" date="2020-04" db="EMBL/GenBank/DDBJ databases">
        <authorList>
            <consortium name="NCBI Genome Project"/>
        </authorList>
    </citation>
    <scope>NUCLEOTIDE SEQUENCE</scope>
    <source>
        <strain evidence="4">CBS 304.34</strain>
    </source>
</reference>
<dbReference type="GeneID" id="54460056"/>
<protein>
    <submittedName>
        <fullName evidence="2 4">PEBP-like protein</fullName>
    </submittedName>
</protein>
<evidence type="ECO:0000313" key="4">
    <source>
        <dbReference type="RefSeq" id="XP_033580616.1"/>
    </source>
</evidence>
<dbReference type="GO" id="GO:0005543">
    <property type="term" value="F:phospholipid binding"/>
    <property type="evidence" value="ECO:0007669"/>
    <property type="project" value="TreeGrafter"/>
</dbReference>
<evidence type="ECO:0000256" key="1">
    <source>
        <dbReference type="SAM" id="SignalP"/>
    </source>
</evidence>